<dbReference type="InParanoid" id="A0A0C3DZI6"/>
<dbReference type="HOGENOM" id="CLU_3088637_0_0_1"/>
<keyword evidence="2" id="KW-1185">Reference proteome</keyword>
<accession>A0A0C3DZI6</accession>
<dbReference type="Proteomes" id="UP000053989">
    <property type="component" value="Unassembled WGS sequence"/>
</dbReference>
<reference evidence="2" key="2">
    <citation type="submission" date="2015-01" db="EMBL/GenBank/DDBJ databases">
        <title>Evolutionary Origins and Diversification of the Mycorrhizal Mutualists.</title>
        <authorList>
            <consortium name="DOE Joint Genome Institute"/>
            <consortium name="Mycorrhizal Genomics Consortium"/>
            <person name="Kohler A."/>
            <person name="Kuo A."/>
            <person name="Nagy L.G."/>
            <person name="Floudas D."/>
            <person name="Copeland A."/>
            <person name="Barry K.W."/>
            <person name="Cichocki N."/>
            <person name="Veneault-Fourrey C."/>
            <person name="LaButti K."/>
            <person name="Lindquist E.A."/>
            <person name="Lipzen A."/>
            <person name="Lundell T."/>
            <person name="Morin E."/>
            <person name="Murat C."/>
            <person name="Riley R."/>
            <person name="Ohm R."/>
            <person name="Sun H."/>
            <person name="Tunlid A."/>
            <person name="Henrissat B."/>
            <person name="Grigoriev I.V."/>
            <person name="Hibbett D.S."/>
            <person name="Martin F."/>
        </authorList>
    </citation>
    <scope>NUCLEOTIDE SEQUENCE [LARGE SCALE GENOMIC DNA]</scope>
    <source>
        <strain evidence="2">Foug A</strain>
    </source>
</reference>
<evidence type="ECO:0000313" key="2">
    <source>
        <dbReference type="Proteomes" id="UP000053989"/>
    </source>
</evidence>
<evidence type="ECO:0000313" key="1">
    <source>
        <dbReference type="EMBL" id="KIM61286.1"/>
    </source>
</evidence>
<name>A0A0C3DZI6_9AGAM</name>
<reference evidence="1 2" key="1">
    <citation type="submission" date="2014-04" db="EMBL/GenBank/DDBJ databases">
        <authorList>
            <consortium name="DOE Joint Genome Institute"/>
            <person name="Kuo A."/>
            <person name="Kohler A."/>
            <person name="Nagy L.G."/>
            <person name="Floudas D."/>
            <person name="Copeland A."/>
            <person name="Barry K.W."/>
            <person name="Cichocki N."/>
            <person name="Veneault-Fourrey C."/>
            <person name="LaButti K."/>
            <person name="Lindquist E.A."/>
            <person name="Lipzen A."/>
            <person name="Lundell T."/>
            <person name="Morin E."/>
            <person name="Murat C."/>
            <person name="Sun H."/>
            <person name="Tunlid A."/>
            <person name="Henrissat B."/>
            <person name="Grigoriev I.V."/>
            <person name="Hibbett D.S."/>
            <person name="Martin F."/>
            <person name="Nordberg H.P."/>
            <person name="Cantor M.N."/>
            <person name="Hua S.X."/>
        </authorList>
    </citation>
    <scope>NUCLEOTIDE SEQUENCE [LARGE SCALE GENOMIC DNA]</scope>
    <source>
        <strain evidence="1 2">Foug A</strain>
    </source>
</reference>
<protein>
    <submittedName>
        <fullName evidence="1">Uncharacterized protein</fullName>
    </submittedName>
</protein>
<sequence>MSTYMLQHTVALHNIGLQAKSYVQERSQLFVNGTAPTALPVSDSRHAQHPGH</sequence>
<dbReference type="EMBL" id="KN822054">
    <property type="protein sequence ID" value="KIM61286.1"/>
    <property type="molecule type" value="Genomic_DNA"/>
</dbReference>
<dbReference type="AlphaFoldDB" id="A0A0C3DZI6"/>
<organism evidence="1 2">
    <name type="scientific">Scleroderma citrinum Foug A</name>
    <dbReference type="NCBI Taxonomy" id="1036808"/>
    <lineage>
        <taxon>Eukaryota</taxon>
        <taxon>Fungi</taxon>
        <taxon>Dikarya</taxon>
        <taxon>Basidiomycota</taxon>
        <taxon>Agaricomycotina</taxon>
        <taxon>Agaricomycetes</taxon>
        <taxon>Agaricomycetidae</taxon>
        <taxon>Boletales</taxon>
        <taxon>Sclerodermatineae</taxon>
        <taxon>Sclerodermataceae</taxon>
        <taxon>Scleroderma</taxon>
    </lineage>
</organism>
<gene>
    <name evidence="1" type="ORF">SCLCIDRAFT_1216217</name>
</gene>
<proteinExistence type="predicted"/>